<keyword evidence="1" id="KW-0472">Membrane</keyword>
<dbReference type="Proteomes" id="UP001602013">
    <property type="component" value="Unassembled WGS sequence"/>
</dbReference>
<feature type="transmembrane region" description="Helical" evidence="1">
    <location>
        <begin position="69"/>
        <end position="90"/>
    </location>
</feature>
<evidence type="ECO:0000256" key="1">
    <source>
        <dbReference type="SAM" id="Phobius"/>
    </source>
</evidence>
<evidence type="ECO:0000313" key="3">
    <source>
        <dbReference type="Proteomes" id="UP001602013"/>
    </source>
</evidence>
<feature type="transmembrane region" description="Helical" evidence="1">
    <location>
        <begin position="96"/>
        <end position="115"/>
    </location>
</feature>
<feature type="transmembrane region" description="Helical" evidence="1">
    <location>
        <begin position="12"/>
        <end position="31"/>
    </location>
</feature>
<keyword evidence="1" id="KW-1133">Transmembrane helix</keyword>
<dbReference type="EMBL" id="JBIASD010000008">
    <property type="protein sequence ID" value="MFF3666947.1"/>
    <property type="molecule type" value="Genomic_DNA"/>
</dbReference>
<evidence type="ECO:0000313" key="2">
    <source>
        <dbReference type="EMBL" id="MFF3666947.1"/>
    </source>
</evidence>
<feature type="transmembrane region" description="Helical" evidence="1">
    <location>
        <begin position="37"/>
        <end position="57"/>
    </location>
</feature>
<comment type="caution">
    <text evidence="2">The sequence shown here is derived from an EMBL/GenBank/DDBJ whole genome shotgun (WGS) entry which is preliminary data.</text>
</comment>
<organism evidence="2 3">
    <name type="scientific">Microtetraspora malaysiensis</name>
    <dbReference type="NCBI Taxonomy" id="161358"/>
    <lineage>
        <taxon>Bacteria</taxon>
        <taxon>Bacillati</taxon>
        <taxon>Actinomycetota</taxon>
        <taxon>Actinomycetes</taxon>
        <taxon>Streptosporangiales</taxon>
        <taxon>Streptosporangiaceae</taxon>
        <taxon>Microtetraspora</taxon>
    </lineage>
</organism>
<protein>
    <recommendedName>
        <fullName evidence="4">ATP synthase protein I</fullName>
    </recommendedName>
</protein>
<keyword evidence="1" id="KW-0812">Transmembrane</keyword>
<accession>A0ABW6SS17</accession>
<name>A0ABW6SS17_9ACTN</name>
<dbReference type="RefSeq" id="WP_387411690.1">
    <property type="nucleotide sequence ID" value="NZ_JBIASD010000008.1"/>
</dbReference>
<reference evidence="2 3" key="1">
    <citation type="submission" date="2024-10" db="EMBL/GenBank/DDBJ databases">
        <title>The Natural Products Discovery Center: Release of the First 8490 Sequenced Strains for Exploring Actinobacteria Biosynthetic Diversity.</title>
        <authorList>
            <person name="Kalkreuter E."/>
            <person name="Kautsar S.A."/>
            <person name="Yang D."/>
            <person name="Bader C.D."/>
            <person name="Teijaro C.N."/>
            <person name="Fluegel L."/>
            <person name="Davis C.M."/>
            <person name="Simpson J.R."/>
            <person name="Lauterbach L."/>
            <person name="Steele A.D."/>
            <person name="Gui C."/>
            <person name="Meng S."/>
            <person name="Li G."/>
            <person name="Viehrig K."/>
            <person name="Ye F."/>
            <person name="Su P."/>
            <person name="Kiefer A.F."/>
            <person name="Nichols A."/>
            <person name="Cepeda A.J."/>
            <person name="Yan W."/>
            <person name="Fan B."/>
            <person name="Jiang Y."/>
            <person name="Adhikari A."/>
            <person name="Zheng C.-J."/>
            <person name="Schuster L."/>
            <person name="Cowan T.M."/>
            <person name="Smanski M.J."/>
            <person name="Chevrette M.G."/>
            <person name="De Carvalho L.P.S."/>
            <person name="Shen B."/>
        </authorList>
    </citation>
    <scope>NUCLEOTIDE SEQUENCE [LARGE SCALE GENOMIC DNA]</scope>
    <source>
        <strain evidence="2 3">NPDC002173</strain>
    </source>
</reference>
<sequence>MQANDVRVLKGAALPTLAVGLVAVVVAVILAGVQGAIGAFIGIALVAVFFTVGLVAVSWAGRISPQMMMLAAIASYAVKVLVIMALLKAFEGATAFNPRAFALTVVACTVAWTVGEMRGFMKLRLLYVEPEARVPGQGNP</sequence>
<keyword evidence="3" id="KW-1185">Reference proteome</keyword>
<proteinExistence type="predicted"/>
<evidence type="ECO:0008006" key="4">
    <source>
        <dbReference type="Google" id="ProtNLM"/>
    </source>
</evidence>
<gene>
    <name evidence="2" type="ORF">ACFYXI_15220</name>
</gene>